<evidence type="ECO:0000256" key="2">
    <source>
        <dbReference type="SAM" id="Phobius"/>
    </source>
</evidence>
<dbReference type="RefSeq" id="XP_018704378.1">
    <property type="nucleotide sequence ID" value="XM_018848652.1"/>
</dbReference>
<feature type="compositionally biased region" description="Gly residues" evidence="1">
    <location>
        <begin position="152"/>
        <end position="171"/>
    </location>
</feature>
<gene>
    <name evidence="3" type="ORF">ISF_05047</name>
</gene>
<proteinExistence type="predicted"/>
<feature type="transmembrane region" description="Helical" evidence="2">
    <location>
        <begin position="245"/>
        <end position="263"/>
    </location>
</feature>
<keyword evidence="2" id="KW-1133">Transmembrane helix</keyword>
<keyword evidence="2" id="KW-0812">Transmembrane</keyword>
<feature type="region of interest" description="Disordered" evidence="1">
    <location>
        <begin position="151"/>
        <end position="176"/>
    </location>
</feature>
<protein>
    <submittedName>
        <fullName evidence="3">Uncharacterized protein</fullName>
    </submittedName>
</protein>
<name>A0A167W081_CORFA</name>
<keyword evidence="2" id="KW-0472">Membrane</keyword>
<feature type="region of interest" description="Disordered" evidence="1">
    <location>
        <begin position="1"/>
        <end position="33"/>
    </location>
</feature>
<sequence length="335" mass="35297">MTRGKGGEVVRQGATVRDGQTRDDDDAALTSAATAAPTPAVLLVERPAGAGDDDDDDDPLLWELRALLANPPRRLYRPVRAALLADGHALAAALLVAAALANHVRRVLAPWLGQSPPPAGDAAGRRRAALTAALATTRALLRDRVLADAAARGGGGGASKGDDAGGGGGTGPRASRTTTCLADACRIAYLTLCLMRVEYAYAEACWAASWIYAGAHILLRGTPAERQFTHRLLFLPGSSDVTSSLAHWCGLALIADLLLWWSWRVLVLPARRHPGGLVGVALSGLPVAVGLIGAATAHVVRYANKYFIWLEMSEMLLTWAWLALGLALVVVWRCC</sequence>
<keyword evidence="4" id="KW-1185">Reference proteome</keyword>
<accession>A0A167W081</accession>
<dbReference type="GeneID" id="30021339"/>
<dbReference type="OrthoDB" id="5233297at2759"/>
<evidence type="ECO:0000313" key="4">
    <source>
        <dbReference type="Proteomes" id="UP000076744"/>
    </source>
</evidence>
<evidence type="ECO:0000256" key="1">
    <source>
        <dbReference type="SAM" id="MobiDB-lite"/>
    </source>
</evidence>
<evidence type="ECO:0000313" key="3">
    <source>
        <dbReference type="EMBL" id="OAA63171.1"/>
    </source>
</evidence>
<dbReference type="AlphaFoldDB" id="A0A167W081"/>
<feature type="transmembrane region" description="Helical" evidence="2">
    <location>
        <begin position="316"/>
        <end position="334"/>
    </location>
</feature>
<dbReference type="EMBL" id="AZHB01000011">
    <property type="protein sequence ID" value="OAA63171.1"/>
    <property type="molecule type" value="Genomic_DNA"/>
</dbReference>
<reference evidence="3 4" key="1">
    <citation type="journal article" date="2016" name="Genome Biol. Evol.">
        <title>Divergent and convergent evolution of fungal pathogenicity.</title>
        <authorList>
            <person name="Shang Y."/>
            <person name="Xiao G."/>
            <person name="Zheng P."/>
            <person name="Cen K."/>
            <person name="Zhan S."/>
            <person name="Wang C."/>
        </authorList>
    </citation>
    <scope>NUCLEOTIDE SEQUENCE [LARGE SCALE GENOMIC DNA]</scope>
    <source>
        <strain evidence="3 4">ARSEF 2679</strain>
    </source>
</reference>
<dbReference type="Proteomes" id="UP000076744">
    <property type="component" value="Unassembled WGS sequence"/>
</dbReference>
<comment type="caution">
    <text evidence="3">The sequence shown here is derived from an EMBL/GenBank/DDBJ whole genome shotgun (WGS) entry which is preliminary data.</text>
</comment>
<organism evidence="3 4">
    <name type="scientific">Cordyceps fumosorosea (strain ARSEF 2679)</name>
    <name type="common">Isaria fumosorosea</name>
    <dbReference type="NCBI Taxonomy" id="1081104"/>
    <lineage>
        <taxon>Eukaryota</taxon>
        <taxon>Fungi</taxon>
        <taxon>Dikarya</taxon>
        <taxon>Ascomycota</taxon>
        <taxon>Pezizomycotina</taxon>
        <taxon>Sordariomycetes</taxon>
        <taxon>Hypocreomycetidae</taxon>
        <taxon>Hypocreales</taxon>
        <taxon>Cordycipitaceae</taxon>
        <taxon>Cordyceps</taxon>
    </lineage>
</organism>
<feature type="transmembrane region" description="Helical" evidence="2">
    <location>
        <begin position="275"/>
        <end position="296"/>
    </location>
</feature>